<gene>
    <name evidence="1" type="ORF">rsdtw13_24530</name>
</gene>
<accession>A0ACB5RDG7</accession>
<evidence type="ECO:0000313" key="1">
    <source>
        <dbReference type="EMBL" id="GKX67195.1"/>
    </source>
</evidence>
<dbReference type="EMBL" id="BROD01000001">
    <property type="protein sequence ID" value="GKX67195.1"/>
    <property type="molecule type" value="Genomic_DNA"/>
</dbReference>
<comment type="caution">
    <text evidence="1">The sequence shown here is derived from an EMBL/GenBank/DDBJ whole genome shotgun (WGS) entry which is preliminary data.</text>
</comment>
<name>A0ACB5RDG7_9CLOT</name>
<organism evidence="1 2">
    <name type="scientific">Inconstantimicrobium mannanitabidum</name>
    <dbReference type="NCBI Taxonomy" id="1604901"/>
    <lineage>
        <taxon>Bacteria</taxon>
        <taxon>Bacillati</taxon>
        <taxon>Bacillota</taxon>
        <taxon>Clostridia</taxon>
        <taxon>Eubacteriales</taxon>
        <taxon>Clostridiaceae</taxon>
        <taxon>Inconstantimicrobium</taxon>
    </lineage>
</organism>
<evidence type="ECO:0000313" key="2">
    <source>
        <dbReference type="Proteomes" id="UP001058074"/>
    </source>
</evidence>
<keyword evidence="2" id="KW-1185">Reference proteome</keyword>
<sequence length="307" mass="34909">MNNCILDELIESVKTQNLQVLSVVVRKDGEIIAEHDFEESKPTLLWSVSKTFTSMAIGIAESEGYFKLTDKILDYFDADIREISDNLRKMTIHDLLCMGTGHAECPMTKAMNANQLLDDISKLFFDEPAVFEPGTHFVYNNAATYMLSKLITVTTGRSLKEYLMPRIFEPLEIPEPQWEVDVNGICYGCSGLYLTARELSKFGQLLLNKGVWNGKQLIPENYIEQATKPQIDTSEFDAFFATADHKQGYGYQLWMNSYHNSYRLDGLYGQYVVILPNKNAVVTYVSNEPTNMTGVLELTWNTLIDKL</sequence>
<proteinExistence type="predicted"/>
<dbReference type="Proteomes" id="UP001058074">
    <property type="component" value="Unassembled WGS sequence"/>
</dbReference>
<protein>
    <submittedName>
        <fullName evidence="1">Penicillin-binding protein</fullName>
    </submittedName>
</protein>
<reference evidence="1" key="1">
    <citation type="journal article" date="2025" name="Int. J. Syst. Evol. Microbiol.">
        <title>Inconstantimicrobium mannanitabidum sp. nov., a novel member of the family Clostridiaceae isolated from anoxic soil under the treatment of reductive soil disinfestation.</title>
        <authorList>
            <person name="Ueki A."/>
            <person name="Tonouchi A."/>
            <person name="Honma S."/>
            <person name="Kaku N."/>
            <person name="Ueki K."/>
        </authorList>
    </citation>
    <scope>NUCLEOTIDE SEQUENCE</scope>
    <source>
        <strain evidence="1">TW13</strain>
    </source>
</reference>